<comment type="similarity">
    <text evidence="10 11">Belongs to the class-III pyridoxal-phosphate-dependent aminotransferase family. BioA subfamily.</text>
</comment>
<keyword evidence="7 11" id="KW-0949">S-adenosyl-L-methionine</keyword>
<evidence type="ECO:0000256" key="1">
    <source>
        <dbReference type="ARBA" id="ARBA00001933"/>
    </source>
</evidence>
<keyword evidence="8 11" id="KW-0093">Biotin biosynthesis</keyword>
<dbReference type="InterPro" id="IPR049704">
    <property type="entry name" value="Aminotrans_3_PPA_site"/>
</dbReference>
<dbReference type="Proteomes" id="UP001197609">
    <property type="component" value="Unassembled WGS sequence"/>
</dbReference>
<comment type="subunit">
    <text evidence="3 11">Homodimer.</text>
</comment>
<dbReference type="Gene3D" id="3.40.640.10">
    <property type="entry name" value="Type I PLP-dependent aspartate aminotransferase-like (Major domain)"/>
    <property type="match status" value="1"/>
</dbReference>
<dbReference type="PANTHER" id="PTHR42684">
    <property type="entry name" value="ADENOSYLMETHIONINE-8-AMINO-7-OXONONANOATE AMINOTRANSFERASE"/>
    <property type="match status" value="1"/>
</dbReference>
<dbReference type="EMBL" id="JAIOIU010000018">
    <property type="protein sequence ID" value="MBZ0158795.1"/>
    <property type="molecule type" value="Genomic_DNA"/>
</dbReference>
<evidence type="ECO:0000256" key="11">
    <source>
        <dbReference type="HAMAP-Rule" id="MF_00834"/>
    </source>
</evidence>
<dbReference type="Pfam" id="PF00202">
    <property type="entry name" value="Aminotran_3"/>
    <property type="match status" value="1"/>
</dbReference>
<comment type="pathway">
    <text evidence="11">Cofactor biosynthesis; biotin biosynthesis; 7,8-diaminononanoate from 8-amino-7-oxononanoate (SAM route): step 1/1.</text>
</comment>
<dbReference type="InterPro" id="IPR005815">
    <property type="entry name" value="BioA"/>
</dbReference>
<dbReference type="CDD" id="cd00610">
    <property type="entry name" value="OAT_like"/>
    <property type="match status" value="1"/>
</dbReference>
<evidence type="ECO:0000256" key="7">
    <source>
        <dbReference type="ARBA" id="ARBA00022691"/>
    </source>
</evidence>
<evidence type="ECO:0000256" key="5">
    <source>
        <dbReference type="ARBA" id="ARBA00022576"/>
    </source>
</evidence>
<gene>
    <name evidence="11 12" type="primary">bioA</name>
    <name evidence="12" type="ORF">K8G79_01380</name>
</gene>
<feature type="site" description="Participates in the substrate recognition with KAPA and in a stacking interaction with the adenine ring of SAM" evidence="11">
    <location>
        <position position="20"/>
    </location>
</feature>
<dbReference type="SUPFAM" id="SSF53383">
    <property type="entry name" value="PLP-dependent transferases"/>
    <property type="match status" value="1"/>
</dbReference>
<organism evidence="12 13">
    <name type="scientific">Candidatus Methylomirabilis tolerans</name>
    <dbReference type="NCBI Taxonomy" id="3123416"/>
    <lineage>
        <taxon>Bacteria</taxon>
        <taxon>Candidatus Methylomirabilota</taxon>
        <taxon>Candidatus Methylomirabilia</taxon>
        <taxon>Candidatus Methylomirabilales</taxon>
        <taxon>Candidatus Methylomirabilaceae</taxon>
        <taxon>Candidatus Methylomirabilis</taxon>
    </lineage>
</organism>
<protein>
    <recommendedName>
        <fullName evidence="11">Adenosylmethionine-8-amino-7-oxononanoate aminotransferase</fullName>
        <ecNumber evidence="11">2.6.1.62</ecNumber>
    </recommendedName>
    <alternativeName>
        <fullName evidence="11">7,8-diamino-pelargonic acid aminotransferase</fullName>
        <shortName evidence="11">DAPA AT</shortName>
        <shortName evidence="11">DAPA aminotransferase</shortName>
    </alternativeName>
    <alternativeName>
        <fullName evidence="11">7,8-diaminononanoate synthase</fullName>
        <shortName evidence="11">DANS</shortName>
    </alternativeName>
    <alternativeName>
        <fullName evidence="11">Diaminopelargonic acid synthase</fullName>
    </alternativeName>
</protein>
<dbReference type="InterPro" id="IPR015421">
    <property type="entry name" value="PyrdxlP-dep_Trfase_major"/>
</dbReference>
<dbReference type="GO" id="GO:0004015">
    <property type="term" value="F:adenosylmethionine-8-amino-7-oxononanoate transaminase activity"/>
    <property type="evidence" value="ECO:0007669"/>
    <property type="project" value="UniProtKB-UniRule"/>
</dbReference>
<dbReference type="GO" id="GO:0005737">
    <property type="term" value="C:cytoplasm"/>
    <property type="evidence" value="ECO:0007669"/>
    <property type="project" value="UniProtKB-SubCell"/>
</dbReference>
<feature type="binding site" evidence="11">
    <location>
        <position position="318"/>
    </location>
    <ligand>
        <name>substrate</name>
    </ligand>
</feature>
<feature type="modified residue" description="N6-(pyridoxal phosphate)lysine" evidence="11">
    <location>
        <position position="283"/>
    </location>
</feature>
<comment type="caution">
    <text evidence="11">Lacks conserved residue(s) required for the propagation of feature annotation.</text>
</comment>
<evidence type="ECO:0000256" key="6">
    <source>
        <dbReference type="ARBA" id="ARBA00022679"/>
    </source>
</evidence>
<comment type="subcellular location">
    <subcellularLocation>
        <location evidence="2 11">Cytoplasm</location>
    </subcellularLocation>
</comment>
<comment type="catalytic activity">
    <reaction evidence="11">
        <text>(8S)-8-amino-7-oxononanoate + S-adenosyl-L-methionine = S-adenosyl-4-methylsulfanyl-2-oxobutanoate + (7R,8S)-7,8-diammoniononanoate</text>
        <dbReference type="Rhea" id="RHEA:16861"/>
        <dbReference type="ChEBI" id="CHEBI:16490"/>
        <dbReference type="ChEBI" id="CHEBI:59789"/>
        <dbReference type="ChEBI" id="CHEBI:149468"/>
        <dbReference type="ChEBI" id="CHEBI:149469"/>
        <dbReference type="EC" id="2.6.1.62"/>
    </reaction>
</comment>
<comment type="cofactor">
    <cofactor evidence="1 11">
        <name>pyridoxal 5'-phosphate</name>
        <dbReference type="ChEBI" id="CHEBI:597326"/>
    </cofactor>
</comment>
<comment type="function">
    <text evidence="11">Catalyzes the transfer of the alpha-amino group from S-adenosyl-L-methionine (SAM) to 7-keto-8-aminopelargonic acid (KAPA) to form 7,8-diaminopelargonic acid (DAPA). It is the only aminotransferase known to utilize SAM as an amino donor.</text>
</comment>
<dbReference type="InterPro" id="IPR005814">
    <property type="entry name" value="Aminotrans_3"/>
</dbReference>
<feature type="binding site" evidence="11">
    <location>
        <position position="152"/>
    </location>
    <ligand>
        <name>substrate</name>
    </ligand>
</feature>
<feature type="binding site" evidence="11">
    <location>
        <begin position="117"/>
        <end position="118"/>
    </location>
    <ligand>
        <name>pyridoxal 5'-phosphate</name>
        <dbReference type="ChEBI" id="CHEBI:597326"/>
    </ligand>
</feature>
<keyword evidence="9 11" id="KW-0663">Pyridoxal phosphate</keyword>
<dbReference type="InterPro" id="IPR015422">
    <property type="entry name" value="PyrdxlP-dep_Trfase_small"/>
</dbReference>
<dbReference type="NCBIfam" id="TIGR00508">
    <property type="entry name" value="bioA"/>
    <property type="match status" value="1"/>
</dbReference>
<name>A0AAJ1AFS8_9BACT</name>
<dbReference type="Gene3D" id="3.90.1150.10">
    <property type="entry name" value="Aspartate Aminotransferase, domain 1"/>
    <property type="match status" value="1"/>
</dbReference>
<feature type="binding site" evidence="11">
    <location>
        <begin position="319"/>
        <end position="320"/>
    </location>
    <ligand>
        <name>pyridoxal 5'-phosphate</name>
        <dbReference type="ChEBI" id="CHEBI:597326"/>
    </ligand>
</feature>
<evidence type="ECO:0000256" key="4">
    <source>
        <dbReference type="ARBA" id="ARBA00022490"/>
    </source>
</evidence>
<evidence type="ECO:0000256" key="10">
    <source>
        <dbReference type="ARBA" id="ARBA00060970"/>
    </source>
</evidence>
<keyword evidence="6 11" id="KW-0808">Transferase</keyword>
<dbReference type="EC" id="2.6.1.62" evidence="11"/>
<comment type="caution">
    <text evidence="12">The sequence shown here is derived from an EMBL/GenBank/DDBJ whole genome shotgun (WGS) entry which is preliminary data.</text>
</comment>
<evidence type="ECO:0000256" key="9">
    <source>
        <dbReference type="ARBA" id="ARBA00022898"/>
    </source>
</evidence>
<dbReference type="PANTHER" id="PTHR42684:SF17">
    <property type="entry name" value="ADENOSYLMETHIONINE-8-AMINO-7-OXONONANOATE AMINOTRANSFERASE"/>
    <property type="match status" value="1"/>
</dbReference>
<keyword evidence="4 11" id="KW-0963">Cytoplasm</keyword>
<feature type="binding site" evidence="11">
    <location>
        <position position="283"/>
    </location>
    <ligand>
        <name>substrate</name>
    </ligand>
</feature>
<evidence type="ECO:0000313" key="13">
    <source>
        <dbReference type="Proteomes" id="UP001197609"/>
    </source>
</evidence>
<sequence length="449" mass="50386">MASRSHRLRQDDKRYVWHPFTQMQDWLQERHPIIERGEGSTLIDVDGRSYLDGVSSLWVTVHGHRNAVIDRAIRTQLGKIAHTTFLGLSHPLAIDLARALVLVAPKGLTKVFYSDNGSTAVEIALKMAFQYWQQRGGTFRRKRRFIALEEAYHGDTLGAVSVGGIDLFHQLYRPLLFPIRRIPSPYRAPWDRRRRRLDPLVRLESILARDHDRVAGLVMEPLMQGAAGMLPSPPGFLNAVRSLCSQYNVLLIVDEVATGFGRTGTMFACEQEGVTPDLLCLAKGLTGGYLPLAATLTTQQIFDGFCAPHEDKKAFFHGHSYTANPLACAAALANLQCFQRDQTLKRLQPKIALLRRELESLRSLPHVGDIRQVGFMVGIELMHDPAQGTPYPYKAKIGIRTILEARRRGLIIRPLGNVIVLMPPLSISQRDIVRMVRIVGDSIRAATER</sequence>
<dbReference type="GO" id="GO:0009102">
    <property type="term" value="P:biotin biosynthetic process"/>
    <property type="evidence" value="ECO:0007669"/>
    <property type="project" value="UniProtKB-UniRule"/>
</dbReference>
<dbReference type="GO" id="GO:0030170">
    <property type="term" value="F:pyridoxal phosphate binding"/>
    <property type="evidence" value="ECO:0007669"/>
    <property type="project" value="UniProtKB-UniRule"/>
</dbReference>
<proteinExistence type="inferred from homology"/>
<reference evidence="12 13" key="1">
    <citation type="journal article" date="2021" name="bioRxiv">
        <title>Unraveling nitrogen, sulfur and carbon metabolic pathways and microbial community transcriptional responses to substrate deprivation and toxicity stresses in a bioreactor mimicking anoxic brackish coastal sediment conditions.</title>
        <authorList>
            <person name="Martins P.D."/>
            <person name="Echeveste M.J."/>
            <person name="Arshad A."/>
            <person name="Kurth J."/>
            <person name="Ouboter H."/>
            <person name="Jetten M.S.M."/>
            <person name="Welte C.U."/>
        </authorList>
    </citation>
    <scope>NUCLEOTIDE SEQUENCE [LARGE SCALE GENOMIC DNA]</scope>
    <source>
        <strain evidence="12">MAG_38</strain>
    </source>
</reference>
<keyword evidence="5 11" id="KW-0032">Aminotransferase</keyword>
<evidence type="ECO:0000256" key="8">
    <source>
        <dbReference type="ARBA" id="ARBA00022756"/>
    </source>
</evidence>
<dbReference type="AlphaFoldDB" id="A0AAJ1AFS8"/>
<dbReference type="InterPro" id="IPR015424">
    <property type="entry name" value="PyrdxlP-dep_Trfase"/>
</dbReference>
<dbReference type="PROSITE" id="PS00600">
    <property type="entry name" value="AA_TRANSFER_CLASS_3"/>
    <property type="match status" value="1"/>
</dbReference>
<evidence type="ECO:0000256" key="3">
    <source>
        <dbReference type="ARBA" id="ARBA00011738"/>
    </source>
</evidence>
<evidence type="ECO:0000313" key="12">
    <source>
        <dbReference type="EMBL" id="MBZ0158795.1"/>
    </source>
</evidence>
<feature type="binding site" evidence="11">
    <location>
        <position position="413"/>
    </location>
    <ligand>
        <name>substrate</name>
    </ligand>
</feature>
<dbReference type="FunFam" id="3.40.640.10:FF:000078">
    <property type="entry name" value="Adenosylmethionine-8-amino-7-oxononanoate aminotransferase"/>
    <property type="match status" value="1"/>
</dbReference>
<evidence type="ECO:0000256" key="2">
    <source>
        <dbReference type="ARBA" id="ARBA00004496"/>
    </source>
</evidence>
<accession>A0AAJ1AFS8</accession>
<dbReference type="HAMAP" id="MF_00834">
    <property type="entry name" value="BioA"/>
    <property type="match status" value="1"/>
</dbReference>
<feature type="binding site" evidence="11">
    <location>
        <position position="254"/>
    </location>
    <ligand>
        <name>pyridoxal 5'-phosphate</name>
        <dbReference type="ChEBI" id="CHEBI:597326"/>
    </ligand>
</feature>